<evidence type="ECO:0000313" key="3">
    <source>
        <dbReference type="Proteomes" id="UP000886476"/>
    </source>
</evidence>
<keyword evidence="3" id="KW-1185">Reference proteome</keyword>
<dbReference type="EMBL" id="JABFDN010000009">
    <property type="protein sequence ID" value="NPU68198.1"/>
    <property type="molecule type" value="Genomic_DNA"/>
</dbReference>
<reference evidence="2" key="1">
    <citation type="submission" date="2020-05" db="EMBL/GenBank/DDBJ databases">
        <title>Nod-independent and nitrogen-fixing Bradyrhizobium aeschynomene sp. nov. isolated from nodules of Aeschynomene indica.</title>
        <authorList>
            <person name="Zhang Z."/>
        </authorList>
    </citation>
    <scope>NUCLEOTIDE SEQUENCE</scope>
    <source>
        <strain evidence="2">83012</strain>
    </source>
</reference>
<feature type="region of interest" description="Disordered" evidence="1">
    <location>
        <begin position="1"/>
        <end position="60"/>
    </location>
</feature>
<gene>
    <name evidence="2" type="ORF">HL667_24565</name>
</gene>
<comment type="caution">
    <text evidence="2">The sequence shown here is derived from an EMBL/GenBank/DDBJ whole genome shotgun (WGS) entry which is preliminary data.</text>
</comment>
<proteinExistence type="predicted"/>
<evidence type="ECO:0000256" key="1">
    <source>
        <dbReference type="SAM" id="MobiDB-lite"/>
    </source>
</evidence>
<accession>A0ABX2CJ37</accession>
<feature type="compositionally biased region" description="Pro residues" evidence="1">
    <location>
        <begin position="37"/>
        <end position="56"/>
    </location>
</feature>
<organism evidence="2 3">
    <name type="scientific">Bradyrhizobium aeschynomenes</name>
    <dbReference type="NCBI Taxonomy" id="2734909"/>
    <lineage>
        <taxon>Bacteria</taxon>
        <taxon>Pseudomonadati</taxon>
        <taxon>Pseudomonadota</taxon>
        <taxon>Alphaproteobacteria</taxon>
        <taxon>Hyphomicrobiales</taxon>
        <taxon>Nitrobacteraceae</taxon>
        <taxon>Bradyrhizobium</taxon>
    </lineage>
</organism>
<sequence>MSRHHHHHHDSHHEHHHHHHDHHHHHHNHHNHHCQPAPQPPTPTPPTPTPPTPTPPALGFADLGVVFNDATRFLEGGLWRNVVDEGGQGLGSVYNYTGDLTVIQDGLKAMVAAGQFCGQTLTSVNKILADIAIAQDAAMASVTGGGAFGSIAAAETALRNAHLDILNVVNNDATLAGKTTNADGVTGFLQVPALLPEGVTAATAAKGTLAELGLIFNDAANRLLGGVNDSNVDVIQDDVDALIAGLNALVAANPLQFGGLTGVHALAIIDQLALVNTHINGAAGNVDIGRALNDDFLDIIDIVAGDTNLANMAQQNGLNGWTGFGDFLNPTPAYQDNQAQTDFWAMFIAQSNALGKAAIAAVNAGDAAAMAKVTADLMVFKKDVTDFDAAQGGIFQARFDNELLGDQSTLGAEIAKILEGFQTGNKALVAAAADQMHQNAADVGGNNIPVNGGEYDVNGTTIAQVLATTGGAAAALTSAADASAADTAAVLADILAAPASNVIMLPTAAHVSQVSAGAAAAVIDAPLVEAPMIDMSHHQHHHMWA</sequence>
<feature type="compositionally biased region" description="Basic residues" evidence="1">
    <location>
        <begin position="1"/>
        <end position="33"/>
    </location>
</feature>
<name>A0ABX2CJ37_9BRAD</name>
<evidence type="ECO:0000313" key="2">
    <source>
        <dbReference type="EMBL" id="NPU68198.1"/>
    </source>
</evidence>
<protein>
    <submittedName>
        <fullName evidence="2">Uncharacterized protein</fullName>
    </submittedName>
</protein>
<dbReference type="Proteomes" id="UP000886476">
    <property type="component" value="Unassembled WGS sequence"/>
</dbReference>